<dbReference type="AlphaFoldDB" id="A0A6C0J8Y2"/>
<evidence type="ECO:0000259" key="1">
    <source>
        <dbReference type="PROSITE" id="PS00028"/>
    </source>
</evidence>
<sequence>MTVIKNTNSQRVIGLLDKISIIFSNNFGTTKSLKFIKDTPKTVARLKTQNKATNELVQTLVPLIKNVYAKYCDPHILTTAEKHIITEKPFNAGGISLQTDRKKDMDNAFHQLMCHSQNRCFACGSKINMDTRVRAHVIPHSKMKKLMYSTKEKMLIPEIVTVLPWCQPCDRLSTDKLNTTQIKYTIINCQKILDNTDTLETLFNSKDYNKYHIYKKKNEDAWNTKRTRRANTKMLNT</sequence>
<dbReference type="InterPro" id="IPR013087">
    <property type="entry name" value="Znf_C2H2_type"/>
</dbReference>
<evidence type="ECO:0000313" key="2">
    <source>
        <dbReference type="EMBL" id="QHU01733.1"/>
    </source>
</evidence>
<feature type="domain" description="C2H2-type" evidence="1">
    <location>
        <begin position="120"/>
        <end position="140"/>
    </location>
</feature>
<reference evidence="2" key="1">
    <citation type="journal article" date="2020" name="Nature">
        <title>Giant virus diversity and host interactions through global metagenomics.</title>
        <authorList>
            <person name="Schulz F."/>
            <person name="Roux S."/>
            <person name="Paez-Espino D."/>
            <person name="Jungbluth S."/>
            <person name="Walsh D.A."/>
            <person name="Denef V.J."/>
            <person name="McMahon K.D."/>
            <person name="Konstantinidis K.T."/>
            <person name="Eloe-Fadrosh E.A."/>
            <person name="Kyrpides N.C."/>
            <person name="Woyke T."/>
        </authorList>
    </citation>
    <scope>NUCLEOTIDE SEQUENCE</scope>
    <source>
        <strain evidence="2">GVMAG-M-3300025874-2</strain>
    </source>
</reference>
<protein>
    <recommendedName>
        <fullName evidence="1">C2H2-type domain-containing protein</fullName>
    </recommendedName>
</protein>
<dbReference type="EMBL" id="MN740347">
    <property type="protein sequence ID" value="QHU01733.1"/>
    <property type="molecule type" value="Genomic_DNA"/>
</dbReference>
<accession>A0A6C0J8Y2</accession>
<name>A0A6C0J8Y2_9ZZZZ</name>
<organism evidence="2">
    <name type="scientific">viral metagenome</name>
    <dbReference type="NCBI Taxonomy" id="1070528"/>
    <lineage>
        <taxon>unclassified sequences</taxon>
        <taxon>metagenomes</taxon>
        <taxon>organismal metagenomes</taxon>
    </lineage>
</organism>
<proteinExistence type="predicted"/>
<dbReference type="PROSITE" id="PS00028">
    <property type="entry name" value="ZINC_FINGER_C2H2_1"/>
    <property type="match status" value="1"/>
</dbReference>